<dbReference type="EMBL" id="BLXT01005052">
    <property type="protein sequence ID" value="GFO19193.1"/>
    <property type="molecule type" value="Genomic_DNA"/>
</dbReference>
<reference evidence="1 2" key="1">
    <citation type="journal article" date="2021" name="Elife">
        <title>Chloroplast acquisition without the gene transfer in kleptoplastic sea slugs, Plakobranchus ocellatus.</title>
        <authorList>
            <person name="Maeda T."/>
            <person name="Takahashi S."/>
            <person name="Yoshida T."/>
            <person name="Shimamura S."/>
            <person name="Takaki Y."/>
            <person name="Nagai Y."/>
            <person name="Toyoda A."/>
            <person name="Suzuki Y."/>
            <person name="Arimoto A."/>
            <person name="Ishii H."/>
            <person name="Satoh N."/>
            <person name="Nishiyama T."/>
            <person name="Hasebe M."/>
            <person name="Maruyama T."/>
            <person name="Minagawa J."/>
            <person name="Obokata J."/>
            <person name="Shigenobu S."/>
        </authorList>
    </citation>
    <scope>NUCLEOTIDE SEQUENCE [LARGE SCALE GENOMIC DNA]</scope>
</reference>
<dbReference type="AlphaFoldDB" id="A0AAV4BHV2"/>
<accession>A0AAV4BHV2</accession>
<keyword evidence="2" id="KW-1185">Reference proteome</keyword>
<evidence type="ECO:0000313" key="2">
    <source>
        <dbReference type="Proteomes" id="UP000735302"/>
    </source>
</evidence>
<protein>
    <submittedName>
        <fullName evidence="1">Uncharacterized protein</fullName>
    </submittedName>
</protein>
<gene>
    <name evidence="1" type="ORF">PoB_004569800</name>
</gene>
<dbReference type="Proteomes" id="UP000735302">
    <property type="component" value="Unassembled WGS sequence"/>
</dbReference>
<comment type="caution">
    <text evidence="1">The sequence shown here is derived from an EMBL/GenBank/DDBJ whole genome shotgun (WGS) entry which is preliminary data.</text>
</comment>
<sequence length="71" mass="7843">MPSLSGQFDLSMIHELGASALALPRQHSTLSVPRDSTRHIYPPNQRGALWCNAAFCSTTQVLCSWQADEKN</sequence>
<proteinExistence type="predicted"/>
<name>A0AAV4BHV2_9GAST</name>
<organism evidence="1 2">
    <name type="scientific">Plakobranchus ocellatus</name>
    <dbReference type="NCBI Taxonomy" id="259542"/>
    <lineage>
        <taxon>Eukaryota</taxon>
        <taxon>Metazoa</taxon>
        <taxon>Spiralia</taxon>
        <taxon>Lophotrochozoa</taxon>
        <taxon>Mollusca</taxon>
        <taxon>Gastropoda</taxon>
        <taxon>Heterobranchia</taxon>
        <taxon>Euthyneura</taxon>
        <taxon>Panpulmonata</taxon>
        <taxon>Sacoglossa</taxon>
        <taxon>Placobranchoidea</taxon>
        <taxon>Plakobranchidae</taxon>
        <taxon>Plakobranchus</taxon>
    </lineage>
</organism>
<evidence type="ECO:0000313" key="1">
    <source>
        <dbReference type="EMBL" id="GFO19193.1"/>
    </source>
</evidence>